<dbReference type="PROSITE" id="PS51118">
    <property type="entry name" value="HTH_HXLR"/>
    <property type="match status" value="1"/>
</dbReference>
<evidence type="ECO:0000259" key="4">
    <source>
        <dbReference type="PROSITE" id="PS51118"/>
    </source>
</evidence>
<dbReference type="RefSeq" id="WP_272747650.1">
    <property type="nucleotide sequence ID" value="NZ_JAQQKX010000005.1"/>
</dbReference>
<protein>
    <submittedName>
        <fullName evidence="5">Helix-turn-helix domain-containing protein</fullName>
    </submittedName>
</protein>
<evidence type="ECO:0000313" key="5">
    <source>
        <dbReference type="EMBL" id="MDC7683171.1"/>
    </source>
</evidence>
<evidence type="ECO:0000256" key="2">
    <source>
        <dbReference type="ARBA" id="ARBA00023125"/>
    </source>
</evidence>
<keyword evidence="6" id="KW-1185">Reference proteome</keyword>
<reference evidence="5 6" key="1">
    <citation type="submission" date="2023-01" db="EMBL/GenBank/DDBJ databases">
        <title>Novel species of the genus Asticcacaulis isolated from rivers.</title>
        <authorList>
            <person name="Lu H."/>
        </authorList>
    </citation>
    <scope>NUCLEOTIDE SEQUENCE [LARGE SCALE GENOMIC DNA]</scope>
    <source>
        <strain evidence="5 6">BYS171W</strain>
    </source>
</reference>
<sequence length="164" mass="18511">MGRSADYSKEKCAIAASVDLVGEPWTLLIIRNAFMGHSRFEQWQKSLGVARNVLAARLKRLVALDIMRAEAYSQRPLRYEYVLTPKGQGLLGVIMALYSWGREHVYESEAVIEMAHDDCAHDLHTTAHCTHCDATLTPQNVLKLKFHDEALTLAELYEKKGIVL</sequence>
<keyword evidence="1" id="KW-0805">Transcription regulation</keyword>
<dbReference type="SUPFAM" id="SSF46785">
    <property type="entry name" value="Winged helix' DNA-binding domain"/>
    <property type="match status" value="1"/>
</dbReference>
<comment type="caution">
    <text evidence="5">The sequence shown here is derived from an EMBL/GenBank/DDBJ whole genome shotgun (WGS) entry which is preliminary data.</text>
</comment>
<dbReference type="EMBL" id="JAQQKX010000005">
    <property type="protein sequence ID" value="MDC7683171.1"/>
    <property type="molecule type" value="Genomic_DNA"/>
</dbReference>
<dbReference type="Pfam" id="PF01638">
    <property type="entry name" value="HxlR"/>
    <property type="match status" value="1"/>
</dbReference>
<organism evidence="5 6">
    <name type="scientific">Asticcacaulis aquaticus</name>
    <dbReference type="NCBI Taxonomy" id="2984212"/>
    <lineage>
        <taxon>Bacteria</taxon>
        <taxon>Pseudomonadati</taxon>
        <taxon>Pseudomonadota</taxon>
        <taxon>Alphaproteobacteria</taxon>
        <taxon>Caulobacterales</taxon>
        <taxon>Caulobacteraceae</taxon>
        <taxon>Asticcacaulis</taxon>
    </lineage>
</organism>
<keyword evidence="2" id="KW-0238">DNA-binding</keyword>
<evidence type="ECO:0000313" key="6">
    <source>
        <dbReference type="Proteomes" id="UP001214854"/>
    </source>
</evidence>
<proteinExistence type="predicted"/>
<dbReference type="Gene3D" id="1.10.10.10">
    <property type="entry name" value="Winged helix-like DNA-binding domain superfamily/Winged helix DNA-binding domain"/>
    <property type="match status" value="1"/>
</dbReference>
<dbReference type="InterPro" id="IPR036390">
    <property type="entry name" value="WH_DNA-bd_sf"/>
</dbReference>
<evidence type="ECO:0000256" key="1">
    <source>
        <dbReference type="ARBA" id="ARBA00023015"/>
    </source>
</evidence>
<dbReference type="PANTHER" id="PTHR33204">
    <property type="entry name" value="TRANSCRIPTIONAL REGULATOR, MARR FAMILY"/>
    <property type="match status" value="1"/>
</dbReference>
<dbReference type="InterPro" id="IPR036388">
    <property type="entry name" value="WH-like_DNA-bd_sf"/>
</dbReference>
<accession>A0ABT5HSY5</accession>
<dbReference type="InterPro" id="IPR002577">
    <property type="entry name" value="HTH_HxlR"/>
</dbReference>
<feature type="domain" description="HTH hxlR-type" evidence="4">
    <location>
        <begin position="12"/>
        <end position="109"/>
    </location>
</feature>
<dbReference type="Proteomes" id="UP001214854">
    <property type="component" value="Unassembled WGS sequence"/>
</dbReference>
<gene>
    <name evidence="5" type="ORF">PQU92_07775</name>
</gene>
<keyword evidence="3" id="KW-0804">Transcription</keyword>
<name>A0ABT5HSY5_9CAUL</name>
<evidence type="ECO:0000256" key="3">
    <source>
        <dbReference type="ARBA" id="ARBA00023163"/>
    </source>
</evidence>
<dbReference type="PANTHER" id="PTHR33204:SF18">
    <property type="entry name" value="TRANSCRIPTIONAL REGULATORY PROTEIN"/>
    <property type="match status" value="1"/>
</dbReference>